<keyword evidence="5" id="KW-1185">Reference proteome</keyword>
<feature type="compositionally biased region" description="Low complexity" evidence="1">
    <location>
        <begin position="138"/>
        <end position="152"/>
    </location>
</feature>
<evidence type="ECO:0000313" key="4">
    <source>
        <dbReference type="EMBL" id="RZU34171.1"/>
    </source>
</evidence>
<reference evidence="4 5" key="1">
    <citation type="submission" date="2019-02" db="EMBL/GenBank/DDBJ databases">
        <title>Sequencing the genomes of 1000 actinobacteria strains.</title>
        <authorList>
            <person name="Klenk H.-P."/>
        </authorList>
    </citation>
    <scope>NUCLEOTIDE SEQUENCE [LARGE SCALE GENOMIC DNA]</scope>
    <source>
        <strain evidence="4 5">DSM 44509</strain>
    </source>
</reference>
<dbReference type="EMBL" id="SHKV01000001">
    <property type="protein sequence ID" value="RZU34171.1"/>
    <property type="molecule type" value="Genomic_DNA"/>
</dbReference>
<protein>
    <recommendedName>
        <fullName evidence="6">IPT/TIG domain-containing protein</fullName>
    </recommendedName>
</protein>
<evidence type="ECO:0008006" key="6">
    <source>
        <dbReference type="Google" id="ProtNLM"/>
    </source>
</evidence>
<evidence type="ECO:0000256" key="2">
    <source>
        <dbReference type="SAM" id="Phobius"/>
    </source>
</evidence>
<feature type="chain" id="PRO_5039379293" description="IPT/TIG domain-containing protein" evidence="3">
    <location>
        <begin position="17"/>
        <end position="342"/>
    </location>
</feature>
<feature type="signal peptide" evidence="3">
    <location>
        <begin position="1"/>
        <end position="16"/>
    </location>
</feature>
<evidence type="ECO:0000256" key="1">
    <source>
        <dbReference type="SAM" id="MobiDB-lite"/>
    </source>
</evidence>
<sequence length="342" mass="33614">MTGLLTVLLAGSVALAAPATAIGDPTRPDSRVTHGPSCRPGGIVVEVVAGTSSYSVRLSTTRQPAGEDEVTLAPGASAVLRTGDVAPGETIDPRLEFTALDGSGATYVDELEDYTLTRPTTEDCEAATSPPPAPPAPSATVQPGSPSPSRTSPRPPATTPPSSTGSTTAGSTTTGTATTSATPSRTTNGTAPSRTSGAVPTVDGPGRGDGQAVVPGGTVSLTGAGFLPGERVEVLLHGTDMVLATATAGTDGHVHVDVLIPPEATLGPATLDLVGVDSAQSAGVRLQVAAAEQAVDPAPRGAVSLASLVAAATALVLTAAALVSVAGSRHAERRGHTGPRTS</sequence>
<feature type="compositionally biased region" description="Low complexity" evidence="1">
    <location>
        <begin position="160"/>
        <end position="187"/>
    </location>
</feature>
<proteinExistence type="predicted"/>
<name>A0A4Q7YCZ4_9ACTN</name>
<evidence type="ECO:0000313" key="5">
    <source>
        <dbReference type="Proteomes" id="UP000292507"/>
    </source>
</evidence>
<keyword evidence="2" id="KW-0812">Transmembrane</keyword>
<keyword evidence="2" id="KW-0472">Membrane</keyword>
<accession>A0A4Q7YCZ4</accession>
<feature type="region of interest" description="Disordered" evidence="1">
    <location>
        <begin position="121"/>
        <end position="216"/>
    </location>
</feature>
<organism evidence="4 5">
    <name type="scientific">Blastococcus saxobsidens</name>
    <dbReference type="NCBI Taxonomy" id="138336"/>
    <lineage>
        <taxon>Bacteria</taxon>
        <taxon>Bacillati</taxon>
        <taxon>Actinomycetota</taxon>
        <taxon>Actinomycetes</taxon>
        <taxon>Geodermatophilales</taxon>
        <taxon>Geodermatophilaceae</taxon>
        <taxon>Blastococcus</taxon>
    </lineage>
</organism>
<dbReference type="Proteomes" id="UP000292507">
    <property type="component" value="Unassembled WGS sequence"/>
</dbReference>
<gene>
    <name evidence="4" type="ORF">BKA19_3929</name>
</gene>
<dbReference type="RefSeq" id="WP_158657494.1">
    <property type="nucleotide sequence ID" value="NZ_POQT01000003.1"/>
</dbReference>
<evidence type="ECO:0000256" key="3">
    <source>
        <dbReference type="SAM" id="SignalP"/>
    </source>
</evidence>
<comment type="caution">
    <text evidence="4">The sequence shown here is derived from an EMBL/GenBank/DDBJ whole genome shotgun (WGS) entry which is preliminary data.</text>
</comment>
<keyword evidence="2" id="KW-1133">Transmembrane helix</keyword>
<feature type="compositionally biased region" description="Polar residues" evidence="1">
    <location>
        <begin position="188"/>
        <end position="198"/>
    </location>
</feature>
<dbReference type="AlphaFoldDB" id="A0A4Q7YCZ4"/>
<keyword evidence="3" id="KW-0732">Signal</keyword>
<feature type="transmembrane region" description="Helical" evidence="2">
    <location>
        <begin position="305"/>
        <end position="326"/>
    </location>
</feature>